<evidence type="ECO:0000259" key="2">
    <source>
        <dbReference type="Pfam" id="PF13476"/>
    </source>
</evidence>
<comment type="caution">
    <text evidence="3">The sequence shown here is derived from an EMBL/GenBank/DDBJ whole genome shotgun (WGS) entry which is preliminary data.</text>
</comment>
<dbReference type="EMBL" id="PUJV01000010">
    <property type="protein sequence ID" value="NHB96850.1"/>
    <property type="molecule type" value="Genomic_DNA"/>
</dbReference>
<proteinExistence type="predicted"/>
<dbReference type="InterPro" id="IPR038729">
    <property type="entry name" value="Rad50/SbcC_AAA"/>
</dbReference>
<dbReference type="RefSeq" id="WP_166288615.1">
    <property type="nucleotide sequence ID" value="NZ_CAWPIE010000010.1"/>
</dbReference>
<name>A0A7X5QLW8_9GAMM</name>
<keyword evidence="4" id="KW-1185">Reference proteome</keyword>
<dbReference type="InterPro" id="IPR027417">
    <property type="entry name" value="P-loop_NTPase"/>
</dbReference>
<evidence type="ECO:0000313" key="3">
    <source>
        <dbReference type="EMBL" id="NHB96850.1"/>
    </source>
</evidence>
<protein>
    <submittedName>
        <fullName evidence="3">AAA family ATPase</fullName>
    </submittedName>
</protein>
<dbReference type="AlphaFoldDB" id="A0A7X5QLW8"/>
<gene>
    <name evidence="3" type="ORF">C5470_10675</name>
</gene>
<feature type="coiled-coil region" evidence="1">
    <location>
        <begin position="239"/>
        <end position="315"/>
    </location>
</feature>
<dbReference type="Pfam" id="PF13476">
    <property type="entry name" value="AAA_23"/>
    <property type="match status" value="1"/>
</dbReference>
<dbReference type="Gene3D" id="3.40.50.300">
    <property type="entry name" value="P-loop containing nucleotide triphosphate hydrolases"/>
    <property type="match status" value="1"/>
</dbReference>
<dbReference type="GO" id="GO:0006302">
    <property type="term" value="P:double-strand break repair"/>
    <property type="evidence" value="ECO:0007669"/>
    <property type="project" value="InterPro"/>
</dbReference>
<feature type="coiled-coil region" evidence="1">
    <location>
        <begin position="429"/>
        <end position="486"/>
    </location>
</feature>
<sequence>MTFLSPTFSVRKLKVFQHGHEAFSCDFHKGVNIIRGRNSSGKTTIMDLLAFSIGAENIRWKPQALVCTSTLTEISLNNKPACLKREITKESQRPLSIFWGTMEQVLQSSPLQWETYPFKRSEKSLSFSQVILNAMDMPLAQGEGASILTMHQILRVLYADQPSVHSPIFRIDSFDKALTRETVGDYLCGIFDDTLYSSLIRYKQVDAELATKSAELRSIFTVLGRSGQSENIHFIDDKIKELEDKRSELYIKLNNLKGRSVSEGNNKKADRDKTADIRSKLNKAKAEELENSDQIQALEMEIADSEMFINELEERYRGLGKSRVAREYFSNVQFRFCPSCLSELTSSEEHGCGLCKSHIPEGQDAPQLLRMRNEISVQLKESKFLMEHNIEQLQKLKLLSPSLKKNIQRLVSEYESISEVWENAFEIEFEELTREQGGLEEEINQAYETKKLNEVISELQANRDSLQSEKERLNSLIETLQNKERNRKSNVAETISNIMIRLLKLDLPLQTEFISPGQVNFSFVDNEVYVNGSKNFSESSAVVLRHIFHLSLLTASLDKSYMRMPRFLMLDGIDDGGMEKERSHNLQKIIIEEAENYTHDFQLIYATSEINPEYDNTNLIVGRYFNPEDRSLNVNYTGIDKDLLG</sequence>
<dbReference type="GO" id="GO:0016887">
    <property type="term" value="F:ATP hydrolysis activity"/>
    <property type="evidence" value="ECO:0007669"/>
    <property type="project" value="InterPro"/>
</dbReference>
<evidence type="ECO:0000256" key="1">
    <source>
        <dbReference type="SAM" id="Coils"/>
    </source>
</evidence>
<feature type="domain" description="Rad50/SbcC-type AAA" evidence="2">
    <location>
        <begin position="20"/>
        <end position="302"/>
    </location>
</feature>
<accession>A0A7X5QLW8</accession>
<dbReference type="SUPFAM" id="SSF52540">
    <property type="entry name" value="P-loop containing nucleoside triphosphate hydrolases"/>
    <property type="match status" value="1"/>
</dbReference>
<evidence type="ECO:0000313" key="4">
    <source>
        <dbReference type="Proteomes" id="UP000547931"/>
    </source>
</evidence>
<dbReference type="Proteomes" id="UP000547931">
    <property type="component" value="Unassembled WGS sequence"/>
</dbReference>
<keyword evidence="1" id="KW-0175">Coiled coil</keyword>
<reference evidence="3 4" key="1">
    <citation type="submission" date="2018-02" db="EMBL/GenBank/DDBJ databases">
        <authorList>
            <person name="Machado R.A."/>
        </authorList>
    </citation>
    <scope>NUCLEOTIDE SEQUENCE [LARGE SCALE GENOMIC DNA]</scope>
    <source>
        <strain evidence="3 4">DSM 23271</strain>
    </source>
</reference>
<organism evidence="3 4">
    <name type="scientific">Photorhabdus stackebrandtii</name>
    <dbReference type="NCBI Taxonomy" id="1123042"/>
    <lineage>
        <taxon>Bacteria</taxon>
        <taxon>Pseudomonadati</taxon>
        <taxon>Pseudomonadota</taxon>
        <taxon>Gammaproteobacteria</taxon>
        <taxon>Enterobacterales</taxon>
        <taxon>Morganellaceae</taxon>
        <taxon>Photorhabdus</taxon>
    </lineage>
</organism>